<protein>
    <submittedName>
        <fullName evidence="1">Uncharacterized protein</fullName>
    </submittedName>
</protein>
<reference evidence="1" key="1">
    <citation type="journal article" date="2020" name="Nature">
        <title>Giant virus diversity and host interactions through global metagenomics.</title>
        <authorList>
            <person name="Schulz F."/>
            <person name="Roux S."/>
            <person name="Paez-Espino D."/>
            <person name="Jungbluth S."/>
            <person name="Walsh D.A."/>
            <person name="Denef V.J."/>
            <person name="McMahon K.D."/>
            <person name="Konstantinidis K.T."/>
            <person name="Eloe-Fadrosh E.A."/>
            <person name="Kyrpides N.C."/>
            <person name="Woyke T."/>
        </authorList>
    </citation>
    <scope>NUCLEOTIDE SEQUENCE</scope>
    <source>
        <strain evidence="1">GVMAG-S-3300013014-104</strain>
    </source>
</reference>
<dbReference type="AlphaFoldDB" id="A0A6C0KRK6"/>
<organism evidence="1">
    <name type="scientific">viral metagenome</name>
    <dbReference type="NCBI Taxonomy" id="1070528"/>
    <lineage>
        <taxon>unclassified sequences</taxon>
        <taxon>metagenomes</taxon>
        <taxon>organismal metagenomes</taxon>
    </lineage>
</organism>
<proteinExistence type="predicted"/>
<sequence length="56" mass="6772">MLKNLKLLHYRNKSLFDKKSSRTFRGFQKWTKINVQNPKPKILFEKKLLLKISPEV</sequence>
<accession>A0A6C0KRK6</accession>
<evidence type="ECO:0000313" key="1">
    <source>
        <dbReference type="EMBL" id="QHU19044.1"/>
    </source>
</evidence>
<dbReference type="EMBL" id="MN740943">
    <property type="protein sequence ID" value="QHU19044.1"/>
    <property type="molecule type" value="Genomic_DNA"/>
</dbReference>
<name>A0A6C0KRK6_9ZZZZ</name>